<reference evidence="1 2" key="1">
    <citation type="journal article" date="2023" name="Plants (Basel)">
        <title>Bridging the Gap: Combining Genomics and Transcriptomics Approaches to Understand Stylosanthes scabra, an Orphan Legume from the Brazilian Caatinga.</title>
        <authorList>
            <person name="Ferreira-Neto J.R.C."/>
            <person name="da Silva M.D."/>
            <person name="Binneck E."/>
            <person name="de Melo N.F."/>
            <person name="da Silva R.H."/>
            <person name="de Melo A.L.T.M."/>
            <person name="Pandolfi V."/>
            <person name="Bustamante F.O."/>
            <person name="Brasileiro-Vidal A.C."/>
            <person name="Benko-Iseppon A.M."/>
        </authorList>
    </citation>
    <scope>NUCLEOTIDE SEQUENCE [LARGE SCALE GENOMIC DNA]</scope>
    <source>
        <tissue evidence="1">Leaves</tissue>
    </source>
</reference>
<evidence type="ECO:0000313" key="1">
    <source>
        <dbReference type="EMBL" id="MED6128173.1"/>
    </source>
</evidence>
<accession>A0ABU6RVK8</accession>
<evidence type="ECO:0000313" key="2">
    <source>
        <dbReference type="Proteomes" id="UP001341840"/>
    </source>
</evidence>
<dbReference type="EMBL" id="JASCZI010032353">
    <property type="protein sequence ID" value="MED6128173.1"/>
    <property type="molecule type" value="Genomic_DNA"/>
</dbReference>
<dbReference type="Proteomes" id="UP001341840">
    <property type="component" value="Unassembled WGS sequence"/>
</dbReference>
<name>A0ABU6RVK8_9FABA</name>
<proteinExistence type="predicted"/>
<keyword evidence="2" id="KW-1185">Reference proteome</keyword>
<protein>
    <submittedName>
        <fullName evidence="1">Uncharacterized protein</fullName>
    </submittedName>
</protein>
<sequence>MQGVEVRGEEGIGGETGASAVSMGHFVEHLAGMAVHVGFPIWCDDAGAEALLVDLRVLLLVVEDVVDTTEPLGGGEVANNIFVYAGVGAESFKVRGLLELLHEEHDVRFSEAGC</sequence>
<gene>
    <name evidence="1" type="ORF">PIB30_095061</name>
</gene>
<organism evidence="1 2">
    <name type="scientific">Stylosanthes scabra</name>
    <dbReference type="NCBI Taxonomy" id="79078"/>
    <lineage>
        <taxon>Eukaryota</taxon>
        <taxon>Viridiplantae</taxon>
        <taxon>Streptophyta</taxon>
        <taxon>Embryophyta</taxon>
        <taxon>Tracheophyta</taxon>
        <taxon>Spermatophyta</taxon>
        <taxon>Magnoliopsida</taxon>
        <taxon>eudicotyledons</taxon>
        <taxon>Gunneridae</taxon>
        <taxon>Pentapetalae</taxon>
        <taxon>rosids</taxon>
        <taxon>fabids</taxon>
        <taxon>Fabales</taxon>
        <taxon>Fabaceae</taxon>
        <taxon>Papilionoideae</taxon>
        <taxon>50 kb inversion clade</taxon>
        <taxon>dalbergioids sensu lato</taxon>
        <taxon>Dalbergieae</taxon>
        <taxon>Pterocarpus clade</taxon>
        <taxon>Stylosanthes</taxon>
    </lineage>
</organism>
<comment type="caution">
    <text evidence="1">The sequence shown here is derived from an EMBL/GenBank/DDBJ whole genome shotgun (WGS) entry which is preliminary data.</text>
</comment>